<protein>
    <recommendedName>
        <fullName evidence="3">NodB homology domain-containing protein</fullName>
    </recommendedName>
</protein>
<dbReference type="Gene3D" id="3.20.20.370">
    <property type="entry name" value="Glycoside hydrolase/deacetylase"/>
    <property type="match status" value="1"/>
</dbReference>
<gene>
    <name evidence="4" type="ORF">GCM10022250_24750</name>
</gene>
<name>A0ABP7Y8H4_9FLAO</name>
<comment type="caution">
    <text evidence="4">The sequence shown here is derived from an EMBL/GenBank/DDBJ whole genome shotgun (WGS) entry which is preliminary data.</text>
</comment>
<dbReference type="InterPro" id="IPR011330">
    <property type="entry name" value="Glyco_hydro/deAcase_b/a-brl"/>
</dbReference>
<proteinExistence type="predicted"/>
<reference evidence="5" key="1">
    <citation type="journal article" date="2019" name="Int. J. Syst. Evol. Microbiol.">
        <title>The Global Catalogue of Microorganisms (GCM) 10K type strain sequencing project: providing services to taxonomists for standard genome sequencing and annotation.</title>
        <authorList>
            <consortium name="The Broad Institute Genomics Platform"/>
            <consortium name="The Broad Institute Genome Sequencing Center for Infectious Disease"/>
            <person name="Wu L."/>
            <person name="Ma J."/>
        </authorList>
    </citation>
    <scope>NUCLEOTIDE SEQUENCE [LARGE SCALE GENOMIC DNA]</scope>
    <source>
        <strain evidence="5">JCM 17386</strain>
    </source>
</reference>
<evidence type="ECO:0000313" key="4">
    <source>
        <dbReference type="EMBL" id="GAA4132196.1"/>
    </source>
</evidence>
<keyword evidence="5" id="KW-1185">Reference proteome</keyword>
<comment type="subcellular location">
    <subcellularLocation>
        <location evidence="1">Secreted</location>
    </subcellularLocation>
</comment>
<evidence type="ECO:0000259" key="3">
    <source>
        <dbReference type="Pfam" id="PF01522"/>
    </source>
</evidence>
<sequence>MSKRIILLITAVIIGSFTSFSNEIIKKDSSKSKTISFKIKLKSTDKIKIAVSPLKYNKHFAYSFTLDDGYRSAYLTAFPLLNGGKISSSSINEWKIDQGGDGTISEGLFYSDGMGNKIPFKLGLAINGASIGDLPKNRGHLSWSEVKEMYNAGWDILNHSFHHFTKPGTNFLTEVTENTASIKHNLDFTMSHFVVPGGEGDPNYRYEYEKNALANGHLSVASYTGVGPILKVYSKIDLAKMITARTFVLSSKDTTTFKTMDRFLKTVDSIAKLPNPIWYNEFTHGTGNGNLWNLSMRFPEFKYYMTTLQNKYGLKGNDSIWMAPWQEVYEYIWLRDRIKINFKQKNKEVIVTIQLPDIPEIFRNRDISLNVETSSRFEIESNKELSIKDDGKSNHKLIFIQL</sequence>
<keyword evidence="2" id="KW-0732">Signal</keyword>
<dbReference type="InterPro" id="IPR051398">
    <property type="entry name" value="Polysacch_Deacetylase"/>
</dbReference>
<dbReference type="InterPro" id="IPR002509">
    <property type="entry name" value="NODB_dom"/>
</dbReference>
<dbReference type="RefSeq" id="WP_229354129.1">
    <property type="nucleotide sequence ID" value="NZ_BAABAO010000010.1"/>
</dbReference>
<dbReference type="EMBL" id="BAABAO010000010">
    <property type="protein sequence ID" value="GAA4132196.1"/>
    <property type="molecule type" value="Genomic_DNA"/>
</dbReference>
<dbReference type="PANTHER" id="PTHR34216">
    <property type="match status" value="1"/>
</dbReference>
<feature type="domain" description="NodB homology" evidence="3">
    <location>
        <begin position="63"/>
        <end position="211"/>
    </location>
</feature>
<evidence type="ECO:0000313" key="5">
    <source>
        <dbReference type="Proteomes" id="UP001501333"/>
    </source>
</evidence>
<accession>A0ABP7Y8H4</accession>
<organism evidence="4 5">
    <name type="scientific">Flavobacterium chungbukense</name>
    <dbReference type="NCBI Taxonomy" id="877464"/>
    <lineage>
        <taxon>Bacteria</taxon>
        <taxon>Pseudomonadati</taxon>
        <taxon>Bacteroidota</taxon>
        <taxon>Flavobacteriia</taxon>
        <taxon>Flavobacteriales</taxon>
        <taxon>Flavobacteriaceae</taxon>
        <taxon>Flavobacterium</taxon>
    </lineage>
</organism>
<evidence type="ECO:0000256" key="2">
    <source>
        <dbReference type="ARBA" id="ARBA00022729"/>
    </source>
</evidence>
<dbReference type="Proteomes" id="UP001501333">
    <property type="component" value="Unassembled WGS sequence"/>
</dbReference>
<evidence type="ECO:0000256" key="1">
    <source>
        <dbReference type="ARBA" id="ARBA00004613"/>
    </source>
</evidence>
<dbReference type="SUPFAM" id="SSF88713">
    <property type="entry name" value="Glycoside hydrolase/deacetylase"/>
    <property type="match status" value="1"/>
</dbReference>
<dbReference type="PANTHER" id="PTHR34216:SF3">
    <property type="entry name" value="POLY-BETA-1,6-N-ACETYL-D-GLUCOSAMINE N-DEACETYLASE"/>
    <property type="match status" value="1"/>
</dbReference>
<dbReference type="Pfam" id="PF01522">
    <property type="entry name" value="Polysacc_deac_1"/>
    <property type="match status" value="1"/>
</dbReference>